<organism evidence="2 3">
    <name type="scientific">Kibdelosporangium lantanae</name>
    <dbReference type="NCBI Taxonomy" id="1497396"/>
    <lineage>
        <taxon>Bacteria</taxon>
        <taxon>Bacillati</taxon>
        <taxon>Actinomycetota</taxon>
        <taxon>Actinomycetes</taxon>
        <taxon>Pseudonocardiales</taxon>
        <taxon>Pseudonocardiaceae</taxon>
        <taxon>Kibdelosporangium</taxon>
    </lineage>
</organism>
<gene>
    <name evidence="2" type="ORF">ACFQ1S_09650</name>
</gene>
<feature type="region of interest" description="Disordered" evidence="1">
    <location>
        <begin position="1"/>
        <end position="43"/>
    </location>
</feature>
<comment type="caution">
    <text evidence="2">The sequence shown here is derived from an EMBL/GenBank/DDBJ whole genome shotgun (WGS) entry which is preliminary data.</text>
</comment>
<evidence type="ECO:0000256" key="1">
    <source>
        <dbReference type="SAM" id="MobiDB-lite"/>
    </source>
</evidence>
<evidence type="ECO:0000313" key="2">
    <source>
        <dbReference type="EMBL" id="MFD1045804.1"/>
    </source>
</evidence>
<dbReference type="Proteomes" id="UP001597045">
    <property type="component" value="Unassembled WGS sequence"/>
</dbReference>
<evidence type="ECO:0000313" key="3">
    <source>
        <dbReference type="Proteomes" id="UP001597045"/>
    </source>
</evidence>
<feature type="compositionally biased region" description="Basic and acidic residues" evidence="1">
    <location>
        <begin position="13"/>
        <end position="29"/>
    </location>
</feature>
<name>A0ABW3M950_9PSEU</name>
<proteinExistence type="predicted"/>
<keyword evidence="3" id="KW-1185">Reference proteome</keyword>
<reference evidence="3" key="1">
    <citation type="journal article" date="2019" name="Int. J. Syst. Evol. Microbiol.">
        <title>The Global Catalogue of Microorganisms (GCM) 10K type strain sequencing project: providing services to taxonomists for standard genome sequencing and annotation.</title>
        <authorList>
            <consortium name="The Broad Institute Genomics Platform"/>
            <consortium name="The Broad Institute Genome Sequencing Center for Infectious Disease"/>
            <person name="Wu L."/>
            <person name="Ma J."/>
        </authorList>
    </citation>
    <scope>NUCLEOTIDE SEQUENCE [LARGE SCALE GENOMIC DNA]</scope>
    <source>
        <strain evidence="3">JCM 31486</strain>
    </source>
</reference>
<accession>A0ABW3M950</accession>
<sequence length="73" mass="8328">MSRPISPATTRPADQDNHQDDYDEREQPKAKAPHQPPRVTHPHAVVVDLDDEDPAFDELDDPDSLRYRRAVGE</sequence>
<protein>
    <submittedName>
        <fullName evidence="2">Uncharacterized protein</fullName>
    </submittedName>
</protein>
<dbReference type="EMBL" id="JBHTIS010000419">
    <property type="protein sequence ID" value="MFD1045804.1"/>
    <property type="molecule type" value="Genomic_DNA"/>
</dbReference>